<accession>A0A543IK35</accession>
<organism evidence="1 2">
    <name type="scientific">Actinomadura hallensis</name>
    <dbReference type="NCBI Taxonomy" id="337895"/>
    <lineage>
        <taxon>Bacteria</taxon>
        <taxon>Bacillati</taxon>
        <taxon>Actinomycetota</taxon>
        <taxon>Actinomycetes</taxon>
        <taxon>Streptosporangiales</taxon>
        <taxon>Thermomonosporaceae</taxon>
        <taxon>Actinomadura</taxon>
    </lineage>
</organism>
<comment type="caution">
    <text evidence="1">The sequence shown here is derived from an EMBL/GenBank/DDBJ whole genome shotgun (WGS) entry which is preliminary data.</text>
</comment>
<name>A0A543IK35_9ACTN</name>
<reference evidence="1 2" key="1">
    <citation type="submission" date="2019-06" db="EMBL/GenBank/DDBJ databases">
        <title>Sequencing the genomes of 1000 actinobacteria strains.</title>
        <authorList>
            <person name="Klenk H.-P."/>
        </authorList>
    </citation>
    <scope>NUCLEOTIDE SEQUENCE [LARGE SCALE GENOMIC DNA]</scope>
    <source>
        <strain evidence="1 2">DSM 45043</strain>
    </source>
</reference>
<dbReference type="PANTHER" id="PTHR34613:SF1">
    <property type="entry name" value="SLL6017 PROTEIN"/>
    <property type="match status" value="1"/>
</dbReference>
<dbReference type="Proteomes" id="UP000316706">
    <property type="component" value="Unassembled WGS sequence"/>
</dbReference>
<protein>
    <submittedName>
        <fullName evidence="1">Uncharacterized protein</fullName>
    </submittedName>
</protein>
<gene>
    <name evidence="1" type="ORF">FHX41_4667</name>
</gene>
<dbReference type="EMBL" id="VFPO01000001">
    <property type="protein sequence ID" value="TQM70919.1"/>
    <property type="molecule type" value="Genomic_DNA"/>
</dbReference>
<evidence type="ECO:0000313" key="1">
    <source>
        <dbReference type="EMBL" id="TQM70919.1"/>
    </source>
</evidence>
<evidence type="ECO:0000313" key="2">
    <source>
        <dbReference type="Proteomes" id="UP000316706"/>
    </source>
</evidence>
<dbReference type="PANTHER" id="PTHR34613">
    <property type="entry name" value="SLL0800 PROTEIN"/>
    <property type="match status" value="1"/>
</dbReference>
<proteinExistence type="predicted"/>
<dbReference type="AlphaFoldDB" id="A0A543IK35"/>
<keyword evidence="2" id="KW-1185">Reference proteome</keyword>
<sequence length="294" mass="32840">MPLDLFRNQPALAPELLQAVSGIKPPEYEQISLGSEALTDCNPTEYRCDSTVLLGDPERPDLAIVVEIQLRPDRRKRYSWPVYLSTLRARRECAVTLLVLCPNKATADWCRQPIESGHHGWILRPWVLSLTEVPAVTDVDQARSLPELAVLSTVANADGPDRKAVLTAFAEALEVTDRDKGELYHDYVRSQLSEAARHCLEEIMQAGVYEWQSDFALKHIAEGKAEGKIEGKAEGKIEGKLEGEIELLLVVLESRGFEVGDDLRQRIASCQDLEQIHVWARNAVTASSLDEVFD</sequence>